<organism evidence="1 2">
    <name type="scientific">Actinophytocola oryzae</name>
    <dbReference type="NCBI Taxonomy" id="502181"/>
    <lineage>
        <taxon>Bacteria</taxon>
        <taxon>Bacillati</taxon>
        <taxon>Actinomycetota</taxon>
        <taxon>Actinomycetes</taxon>
        <taxon>Pseudonocardiales</taxon>
        <taxon>Pseudonocardiaceae</taxon>
    </lineage>
</organism>
<sequence length="126" mass="13804">MNTMAGVSELDVLLETAGKRGYLWHMFRVDGHGPEVLAGVLQHEGCADVFVLSGIGNAHAYRVPTCMDTDVFAPTRVFWWYCATPVWTLRAVLTLRAPGELGALIQAPAGLGVPGDRMPVRIRRRT</sequence>
<dbReference type="AlphaFoldDB" id="A0A4R7VZ59"/>
<evidence type="ECO:0000313" key="2">
    <source>
        <dbReference type="Proteomes" id="UP000294927"/>
    </source>
</evidence>
<reference evidence="1 2" key="1">
    <citation type="submission" date="2019-03" db="EMBL/GenBank/DDBJ databases">
        <title>Genomic Encyclopedia of Archaeal and Bacterial Type Strains, Phase II (KMG-II): from individual species to whole genera.</title>
        <authorList>
            <person name="Goeker M."/>
        </authorList>
    </citation>
    <scope>NUCLEOTIDE SEQUENCE [LARGE SCALE GENOMIC DNA]</scope>
    <source>
        <strain evidence="1 2">DSM 45499</strain>
    </source>
</reference>
<dbReference type="Proteomes" id="UP000294927">
    <property type="component" value="Unassembled WGS sequence"/>
</dbReference>
<proteinExistence type="predicted"/>
<protein>
    <submittedName>
        <fullName evidence="1">Uncharacterized protein</fullName>
    </submittedName>
</protein>
<keyword evidence="2" id="KW-1185">Reference proteome</keyword>
<accession>A0A4R7VZ59</accession>
<dbReference type="EMBL" id="SOCP01000003">
    <property type="protein sequence ID" value="TDV55065.1"/>
    <property type="molecule type" value="Genomic_DNA"/>
</dbReference>
<name>A0A4R7VZ59_9PSEU</name>
<comment type="caution">
    <text evidence="1">The sequence shown here is derived from an EMBL/GenBank/DDBJ whole genome shotgun (WGS) entry which is preliminary data.</text>
</comment>
<gene>
    <name evidence="1" type="ORF">CLV71_103306</name>
</gene>
<evidence type="ECO:0000313" key="1">
    <source>
        <dbReference type="EMBL" id="TDV55065.1"/>
    </source>
</evidence>